<organism evidence="2 4">
    <name type="scientific">Heyndrickxia coagulans</name>
    <name type="common">Weizmannia coagulans</name>
    <dbReference type="NCBI Taxonomy" id="1398"/>
    <lineage>
        <taxon>Bacteria</taxon>
        <taxon>Bacillati</taxon>
        <taxon>Bacillota</taxon>
        <taxon>Bacilli</taxon>
        <taxon>Bacillales</taxon>
        <taxon>Bacillaceae</taxon>
        <taxon>Heyndrickxia</taxon>
    </lineage>
</organism>
<gene>
    <name evidence="2" type="ORF">HMPREF3213_00603</name>
    <name evidence="1" type="ORF">SB48_HM08orf01344</name>
</gene>
<reference evidence="2" key="4">
    <citation type="submission" date="2016-01" db="EMBL/GenBank/DDBJ databases">
        <authorList>
            <person name="Oliw E.H."/>
        </authorList>
    </citation>
    <scope>NUCLEOTIDE SEQUENCE [LARGE SCALE GENOMIC DNA]</scope>
    <source>
        <strain evidence="2">GED7749B</strain>
    </source>
</reference>
<reference evidence="3" key="2">
    <citation type="submission" date="2015-01" db="EMBL/GenBank/DDBJ databases">
        <title>Comparative genome analysis of Bacillus coagulans HM-08, Clostridium butyricum HM-68, Bacillus subtilis HM-66 and Bacillus paralicheniformis BL-09.</title>
        <authorList>
            <person name="Zhang H."/>
        </authorList>
    </citation>
    <scope>NUCLEOTIDE SEQUENCE [LARGE SCALE GENOMIC DNA]</scope>
    <source>
        <strain evidence="3">HM-08</strain>
    </source>
</reference>
<evidence type="ECO:0000313" key="2">
    <source>
        <dbReference type="EMBL" id="KWZ85084.1"/>
    </source>
</evidence>
<dbReference type="Proteomes" id="UP000070376">
    <property type="component" value="Unassembled WGS sequence"/>
</dbReference>
<sequence>MIFVDTAGFWDALPFLDKSEDSLPFFRFLHVERGNSTGCR</sequence>
<dbReference type="AlphaFoldDB" id="A0A0C5C0C8"/>
<proteinExistence type="predicted"/>
<evidence type="ECO:0000313" key="1">
    <source>
        <dbReference type="EMBL" id="AJO21668.1"/>
    </source>
</evidence>
<protein>
    <submittedName>
        <fullName evidence="2">Uncharacterized protein</fullName>
    </submittedName>
</protein>
<accession>A0A0C5C0C8</accession>
<dbReference type="EMBL" id="CP010525">
    <property type="protein sequence ID" value="AJO21668.1"/>
    <property type="molecule type" value="Genomic_DNA"/>
</dbReference>
<dbReference type="PATRIC" id="fig|1398.18.peg.894"/>
<name>A0A0C5C0C8_HEYCO</name>
<evidence type="ECO:0000313" key="3">
    <source>
        <dbReference type="Proteomes" id="UP000032024"/>
    </source>
</evidence>
<dbReference type="STRING" id="1398.AB434_0318"/>
<dbReference type="Proteomes" id="UP000032024">
    <property type="component" value="Chromosome"/>
</dbReference>
<reference evidence="1" key="1">
    <citation type="submission" date="2015-01" db="EMBL/GenBank/DDBJ databases">
        <title>Comparative genome analysis of Bacillus coagulans HM-08, Clostridium butyricum HM-68, Bacillus subtilis HM-66 and Bacillus licheniformis BL-09.</title>
        <authorList>
            <person name="Zhang H."/>
        </authorList>
    </citation>
    <scope>NUCLEOTIDE SEQUENCE [LARGE SCALE GENOMIC DNA]</scope>
    <source>
        <strain evidence="1">HM-08</strain>
    </source>
</reference>
<reference evidence="4" key="3">
    <citation type="submission" date="2016-01" db="EMBL/GenBank/DDBJ databases">
        <authorList>
            <person name="Mitreva M."/>
            <person name="Pepin K.H."/>
            <person name="Mihindukulasuriya K.A."/>
            <person name="Fulton R."/>
            <person name="Fronick C."/>
            <person name="O'Laughlin M."/>
            <person name="Miner T."/>
            <person name="Herter B."/>
            <person name="Rosa B.A."/>
            <person name="Cordes M."/>
            <person name="Tomlinson C."/>
            <person name="Wollam A."/>
            <person name="Palsikar V.B."/>
            <person name="Mardis E.R."/>
            <person name="Wilson R.K."/>
        </authorList>
    </citation>
    <scope>NUCLEOTIDE SEQUENCE [LARGE SCALE GENOMIC DNA]</scope>
    <source>
        <strain evidence="4">GED7749B</strain>
    </source>
</reference>
<dbReference type="EMBL" id="LRPN01000021">
    <property type="protein sequence ID" value="KWZ85084.1"/>
    <property type="molecule type" value="Genomic_DNA"/>
</dbReference>
<keyword evidence="3" id="KW-1185">Reference proteome</keyword>
<evidence type="ECO:0000313" key="4">
    <source>
        <dbReference type="Proteomes" id="UP000070376"/>
    </source>
</evidence>